<evidence type="ECO:0000256" key="1">
    <source>
        <dbReference type="ARBA" id="ARBA00004496"/>
    </source>
</evidence>
<keyword evidence="7" id="KW-0547">Nucleotide-binding</keyword>
<comment type="similarity">
    <text evidence="2">Belongs to the TsaE family.</text>
</comment>
<dbReference type="EMBL" id="JAVALS010000010">
    <property type="protein sequence ID" value="MDP5228019.1"/>
    <property type="molecule type" value="Genomic_DNA"/>
</dbReference>
<comment type="function">
    <text evidence="10">Required for the formation of a threonylcarbamoyl group on adenosine at position 37 (t(6)A37) in tRNAs that read codons beginning with adenine. Is involved in the transfer of the threonylcarbamoyl moiety of threonylcarbamoyl-AMP (TC-AMP) to the N6 group of A37, together with TsaD and TsaB. TsaE seems to play an indirect role in the t(6)A biosynthesis pathway, possibly in regulating the core enzymatic function of TsaD.</text>
</comment>
<dbReference type="InterPro" id="IPR027417">
    <property type="entry name" value="P-loop_NTPase"/>
</dbReference>
<evidence type="ECO:0000256" key="7">
    <source>
        <dbReference type="ARBA" id="ARBA00022741"/>
    </source>
</evidence>
<dbReference type="InterPro" id="IPR003442">
    <property type="entry name" value="T6A_TsaE"/>
</dbReference>
<dbReference type="RefSeq" id="WP_305997072.1">
    <property type="nucleotide sequence ID" value="NZ_JAVALS010000010.1"/>
</dbReference>
<comment type="subcellular location">
    <subcellularLocation>
        <location evidence="1">Cytoplasm</location>
    </subcellularLocation>
</comment>
<keyword evidence="4" id="KW-0963">Cytoplasm</keyword>
<dbReference type="PANTHER" id="PTHR33540:SF2">
    <property type="entry name" value="TRNA THREONYLCARBAMOYLADENOSINE BIOSYNTHESIS PROTEIN TSAE"/>
    <property type="match status" value="1"/>
</dbReference>
<keyword evidence="5" id="KW-0819">tRNA processing</keyword>
<dbReference type="PANTHER" id="PTHR33540">
    <property type="entry name" value="TRNA THREONYLCARBAMOYLADENOSINE BIOSYNTHESIS PROTEIN TSAE"/>
    <property type="match status" value="1"/>
</dbReference>
<dbReference type="NCBIfam" id="TIGR00150">
    <property type="entry name" value="T6A_YjeE"/>
    <property type="match status" value="1"/>
</dbReference>
<evidence type="ECO:0000256" key="9">
    <source>
        <dbReference type="ARBA" id="ARBA00022842"/>
    </source>
</evidence>
<evidence type="ECO:0000256" key="4">
    <source>
        <dbReference type="ARBA" id="ARBA00022490"/>
    </source>
</evidence>
<keyword evidence="6" id="KW-0479">Metal-binding</keyword>
<evidence type="ECO:0000313" key="13">
    <source>
        <dbReference type="Proteomes" id="UP001232725"/>
    </source>
</evidence>
<keyword evidence="13" id="KW-1185">Reference proteome</keyword>
<comment type="caution">
    <text evidence="12">The sequence shown here is derived from an EMBL/GenBank/DDBJ whole genome shotgun (WGS) entry which is preliminary data.</text>
</comment>
<reference evidence="12 13" key="1">
    <citation type="submission" date="2023-08" db="EMBL/GenBank/DDBJ databases">
        <title>Arthrobacter horti sp. nov., isolated from forest soil.</title>
        <authorList>
            <person name="Park M."/>
        </authorList>
    </citation>
    <scope>NUCLEOTIDE SEQUENCE [LARGE SCALE GENOMIC DNA]</scope>
    <source>
        <strain evidence="12 13">YJM1</strain>
    </source>
</reference>
<sequence length="190" mass="20683">MSRPLWTAVFQVADVDQTQDLAVRIAQSLRAGDLLILSGGLGAGKTTFTQGLGRGLGVREGIISPTFVLARQHPNLPDGPRPGGPDLVHVDAYRLGSAEELEDIDLEETLDTSVTVVEWGRDRAEQLAASRLEIELERPRGGDETTGEIVLDFEDEDEPRTITVTAFGERWEQAPEWAVDGIAVPQEGQQ</sequence>
<dbReference type="Gene3D" id="3.40.50.300">
    <property type="entry name" value="P-loop containing nucleotide triphosphate hydrolases"/>
    <property type="match status" value="1"/>
</dbReference>
<evidence type="ECO:0000256" key="3">
    <source>
        <dbReference type="ARBA" id="ARBA00019010"/>
    </source>
</evidence>
<evidence type="ECO:0000256" key="8">
    <source>
        <dbReference type="ARBA" id="ARBA00022840"/>
    </source>
</evidence>
<evidence type="ECO:0000256" key="2">
    <source>
        <dbReference type="ARBA" id="ARBA00007599"/>
    </source>
</evidence>
<keyword evidence="8" id="KW-0067">ATP-binding</keyword>
<dbReference type="Proteomes" id="UP001232725">
    <property type="component" value="Unassembled WGS sequence"/>
</dbReference>
<dbReference type="SUPFAM" id="SSF52540">
    <property type="entry name" value="P-loop containing nucleoside triphosphate hydrolases"/>
    <property type="match status" value="1"/>
</dbReference>
<evidence type="ECO:0000256" key="6">
    <source>
        <dbReference type="ARBA" id="ARBA00022723"/>
    </source>
</evidence>
<protein>
    <recommendedName>
        <fullName evidence="3">tRNA threonylcarbamoyladenosine biosynthesis protein TsaE</fullName>
    </recommendedName>
    <alternativeName>
        <fullName evidence="11">t(6)A37 threonylcarbamoyladenosine biosynthesis protein TsaE</fullName>
    </alternativeName>
</protein>
<accession>A0ABT9ISC5</accession>
<evidence type="ECO:0000256" key="10">
    <source>
        <dbReference type="ARBA" id="ARBA00024908"/>
    </source>
</evidence>
<evidence type="ECO:0000256" key="5">
    <source>
        <dbReference type="ARBA" id="ARBA00022694"/>
    </source>
</evidence>
<gene>
    <name evidence="12" type="primary">tsaE</name>
    <name evidence="12" type="ORF">Q9R02_12715</name>
</gene>
<evidence type="ECO:0000256" key="11">
    <source>
        <dbReference type="ARBA" id="ARBA00032441"/>
    </source>
</evidence>
<dbReference type="Pfam" id="PF02367">
    <property type="entry name" value="TsaE"/>
    <property type="match status" value="1"/>
</dbReference>
<organism evidence="12 13">
    <name type="scientific">Arthrobacter horti</name>
    <dbReference type="NCBI Taxonomy" id="3068273"/>
    <lineage>
        <taxon>Bacteria</taxon>
        <taxon>Bacillati</taxon>
        <taxon>Actinomycetota</taxon>
        <taxon>Actinomycetes</taxon>
        <taxon>Micrococcales</taxon>
        <taxon>Micrococcaceae</taxon>
        <taxon>Arthrobacter</taxon>
    </lineage>
</organism>
<evidence type="ECO:0000313" key="12">
    <source>
        <dbReference type="EMBL" id="MDP5228019.1"/>
    </source>
</evidence>
<name>A0ABT9ISC5_9MICC</name>
<keyword evidence="9" id="KW-0460">Magnesium</keyword>
<proteinExistence type="inferred from homology"/>